<name>A0A1S2YGE1_CICAR</name>
<dbReference type="PANTHER" id="PTHR31251:SF224">
    <property type="entry name" value="SQUAMOSA PROMOTER-BINDING-LIKE PROTEIN"/>
    <property type="match status" value="1"/>
</dbReference>
<dbReference type="Pfam" id="PF03110">
    <property type="entry name" value="SBP"/>
    <property type="match status" value="1"/>
</dbReference>
<evidence type="ECO:0000259" key="11">
    <source>
        <dbReference type="PROSITE" id="PS51141"/>
    </source>
</evidence>
<dbReference type="KEGG" id="cam:101507206"/>
<dbReference type="InterPro" id="IPR044817">
    <property type="entry name" value="SBP-like"/>
</dbReference>
<evidence type="ECO:0000313" key="13">
    <source>
        <dbReference type="RefSeq" id="XP_004504410.2"/>
    </source>
</evidence>
<dbReference type="GO" id="GO:0005634">
    <property type="term" value="C:nucleus"/>
    <property type="evidence" value="ECO:0007669"/>
    <property type="project" value="UniProtKB-SubCell"/>
</dbReference>
<organism evidence="12 13">
    <name type="scientific">Cicer arietinum</name>
    <name type="common">Chickpea</name>
    <name type="synonym">Garbanzo</name>
    <dbReference type="NCBI Taxonomy" id="3827"/>
    <lineage>
        <taxon>Eukaryota</taxon>
        <taxon>Viridiplantae</taxon>
        <taxon>Streptophyta</taxon>
        <taxon>Embryophyta</taxon>
        <taxon>Tracheophyta</taxon>
        <taxon>Spermatophyta</taxon>
        <taxon>Magnoliopsida</taxon>
        <taxon>eudicotyledons</taxon>
        <taxon>Gunneridae</taxon>
        <taxon>Pentapetalae</taxon>
        <taxon>rosids</taxon>
        <taxon>fabids</taxon>
        <taxon>Fabales</taxon>
        <taxon>Fabaceae</taxon>
        <taxon>Papilionoideae</taxon>
        <taxon>50 kb inversion clade</taxon>
        <taxon>NPAAA clade</taxon>
        <taxon>Hologalegina</taxon>
        <taxon>IRL clade</taxon>
        <taxon>Cicereae</taxon>
        <taxon>Cicer</taxon>
    </lineage>
</organism>
<dbReference type="PaxDb" id="3827-XP_004504410.1"/>
<keyword evidence="2" id="KW-0479">Metal-binding</keyword>
<dbReference type="PROSITE" id="PS51141">
    <property type="entry name" value="ZF_SBP"/>
    <property type="match status" value="1"/>
</dbReference>
<dbReference type="SMR" id="A0A1S2YGE1"/>
<keyword evidence="5" id="KW-0805">Transcription regulation</keyword>
<keyword evidence="4" id="KW-0862">Zinc</keyword>
<evidence type="ECO:0000256" key="5">
    <source>
        <dbReference type="ARBA" id="ARBA00023015"/>
    </source>
</evidence>
<dbReference type="GO" id="GO:0008270">
    <property type="term" value="F:zinc ion binding"/>
    <property type="evidence" value="ECO:0007669"/>
    <property type="project" value="UniProtKB-KW"/>
</dbReference>
<dbReference type="FunFam" id="4.10.1100.10:FF:000001">
    <property type="entry name" value="Squamosa promoter-binding-like protein 14"/>
    <property type="match status" value="1"/>
</dbReference>
<evidence type="ECO:0000256" key="10">
    <source>
        <dbReference type="SAM" id="MobiDB-lite"/>
    </source>
</evidence>
<evidence type="ECO:0000256" key="6">
    <source>
        <dbReference type="ARBA" id="ARBA00023125"/>
    </source>
</evidence>
<evidence type="ECO:0000256" key="1">
    <source>
        <dbReference type="ARBA" id="ARBA00004123"/>
    </source>
</evidence>
<dbReference type="AlphaFoldDB" id="A0A1S2YGE1"/>
<evidence type="ECO:0000313" key="12">
    <source>
        <dbReference type="Proteomes" id="UP000087171"/>
    </source>
</evidence>
<sequence>MEVNAKSPSSLWEWDNLSFFNTKPTENPKLQPPNWSIDLDQEINVGLLDTSGGSGCSGSELIHASTSRSFSSSSNKDSKKCIFGFESSQDDSSGKMELSKDEPVETCNALQLSSVSGEPLLTLKLGKRVYFEDVCQETDSKNLTFCVDPMSSLSIAKKCKSNGQNLQCPRCQVEGCSLDLSSAKGYHRKHRVCETHSKSPLVVIAGLERRFCQQCSRFHALFEFDENKRSCRKRLSHHNARRRKPRLDDPLQSSQSALSPSHCDGNQQTSPFAYSRTATYLAGQNIHNGKLPQTKDFLLKPVKDNSDIPSTLTMLSDDSNFHFTSRIPATKRIDPGVEDFISFSDTNATQDFSCARSLLSTNPWDLYETKSISLEHSNRTTSTAQAIAHSMNRGMPLSSSEYWHNDRDQQVNSNMWISNSNCEDRNHFQEF</sequence>
<dbReference type="RefSeq" id="XP_004504410.2">
    <property type="nucleotide sequence ID" value="XM_004504353.3"/>
</dbReference>
<evidence type="ECO:0000256" key="4">
    <source>
        <dbReference type="ARBA" id="ARBA00022833"/>
    </source>
</evidence>
<keyword evidence="3 9" id="KW-0863">Zinc-finger</keyword>
<dbReference type="OrthoDB" id="514967at2759"/>
<dbReference type="Proteomes" id="UP000087171">
    <property type="component" value="Chromosome Ca6"/>
</dbReference>
<dbReference type="eggNOG" id="ENOG502QTXG">
    <property type="taxonomic scope" value="Eukaryota"/>
</dbReference>
<keyword evidence="6" id="KW-0238">DNA-binding</keyword>
<dbReference type="InterPro" id="IPR036893">
    <property type="entry name" value="SBP_sf"/>
</dbReference>
<reference evidence="12" key="1">
    <citation type="journal article" date="2013" name="Nat. Biotechnol.">
        <title>Draft genome sequence of chickpea (Cicer arietinum) provides a resource for trait improvement.</title>
        <authorList>
            <person name="Varshney R.K."/>
            <person name="Song C."/>
            <person name="Saxena R.K."/>
            <person name="Azam S."/>
            <person name="Yu S."/>
            <person name="Sharpe A.G."/>
            <person name="Cannon S."/>
            <person name="Baek J."/>
            <person name="Rosen B.D."/>
            <person name="Tar'an B."/>
            <person name="Millan T."/>
            <person name="Zhang X."/>
            <person name="Ramsay L.D."/>
            <person name="Iwata A."/>
            <person name="Wang Y."/>
            <person name="Nelson W."/>
            <person name="Farmer A.D."/>
            <person name="Gaur P.M."/>
            <person name="Soderlund C."/>
            <person name="Penmetsa R.V."/>
            <person name="Xu C."/>
            <person name="Bharti A.K."/>
            <person name="He W."/>
            <person name="Winter P."/>
            <person name="Zhao S."/>
            <person name="Hane J.K."/>
            <person name="Carrasquilla-Garcia N."/>
            <person name="Condie J.A."/>
            <person name="Upadhyaya H.D."/>
            <person name="Luo M.C."/>
            <person name="Thudi M."/>
            <person name="Gowda C.L."/>
            <person name="Singh N.P."/>
            <person name="Lichtenzveig J."/>
            <person name="Gali K.K."/>
            <person name="Rubio J."/>
            <person name="Nadarajan N."/>
            <person name="Dolezel J."/>
            <person name="Bansal K.C."/>
            <person name="Xu X."/>
            <person name="Edwards D."/>
            <person name="Zhang G."/>
            <person name="Kahl G."/>
            <person name="Gil J."/>
            <person name="Singh K.B."/>
            <person name="Datta S.K."/>
            <person name="Jackson S.A."/>
            <person name="Wang J."/>
            <person name="Cook D.R."/>
        </authorList>
    </citation>
    <scope>NUCLEOTIDE SEQUENCE [LARGE SCALE GENOMIC DNA]</scope>
    <source>
        <strain evidence="12">cv. CDC Frontier</strain>
    </source>
</reference>
<dbReference type="PANTHER" id="PTHR31251">
    <property type="entry name" value="SQUAMOSA PROMOTER-BINDING-LIKE PROTEIN 4"/>
    <property type="match status" value="1"/>
</dbReference>
<evidence type="ECO:0000256" key="8">
    <source>
        <dbReference type="ARBA" id="ARBA00023242"/>
    </source>
</evidence>
<reference evidence="13" key="2">
    <citation type="submission" date="2025-08" db="UniProtKB">
        <authorList>
            <consortium name="RefSeq"/>
        </authorList>
    </citation>
    <scope>IDENTIFICATION</scope>
    <source>
        <tissue evidence="13">Etiolated seedlings</tissue>
    </source>
</reference>
<feature type="region of interest" description="Disordered" evidence="10">
    <location>
        <begin position="235"/>
        <end position="266"/>
    </location>
</feature>
<dbReference type="InterPro" id="IPR004333">
    <property type="entry name" value="SBP_dom"/>
</dbReference>
<accession>A0A1S2YGE1</accession>
<evidence type="ECO:0000256" key="3">
    <source>
        <dbReference type="ARBA" id="ARBA00022771"/>
    </source>
</evidence>
<evidence type="ECO:0000256" key="9">
    <source>
        <dbReference type="PROSITE-ProRule" id="PRU00470"/>
    </source>
</evidence>
<dbReference type="STRING" id="3827.A0A1S2YGE1"/>
<evidence type="ECO:0000256" key="7">
    <source>
        <dbReference type="ARBA" id="ARBA00023163"/>
    </source>
</evidence>
<keyword evidence="7" id="KW-0804">Transcription</keyword>
<keyword evidence="8" id="KW-0539">Nucleus</keyword>
<dbReference type="GO" id="GO:0003677">
    <property type="term" value="F:DNA binding"/>
    <property type="evidence" value="ECO:0007669"/>
    <property type="project" value="UniProtKB-KW"/>
</dbReference>
<comment type="subcellular location">
    <subcellularLocation>
        <location evidence="1">Nucleus</location>
    </subcellularLocation>
</comment>
<evidence type="ECO:0000256" key="2">
    <source>
        <dbReference type="ARBA" id="ARBA00022723"/>
    </source>
</evidence>
<dbReference type="Gene3D" id="4.10.1100.10">
    <property type="entry name" value="Transcription factor, SBP-box domain"/>
    <property type="match status" value="1"/>
</dbReference>
<protein>
    <submittedName>
        <fullName evidence="13">Squamosa promoter-binding-like protein 2</fullName>
    </submittedName>
</protein>
<feature type="compositionally biased region" description="Basic residues" evidence="10">
    <location>
        <begin position="235"/>
        <end position="245"/>
    </location>
</feature>
<feature type="domain" description="SBP-type" evidence="11">
    <location>
        <begin position="168"/>
        <end position="245"/>
    </location>
</feature>
<dbReference type="GeneID" id="101507206"/>
<dbReference type="SUPFAM" id="SSF103612">
    <property type="entry name" value="SBT domain"/>
    <property type="match status" value="1"/>
</dbReference>
<proteinExistence type="predicted"/>
<keyword evidence="12" id="KW-1185">Reference proteome</keyword>
<feature type="compositionally biased region" description="Low complexity" evidence="10">
    <location>
        <begin position="250"/>
        <end position="261"/>
    </location>
</feature>
<gene>
    <name evidence="13" type="primary">LOC101507206</name>
</gene>